<dbReference type="Gene3D" id="3.40.50.880">
    <property type="match status" value="1"/>
</dbReference>
<accession>A0ABZ2L2N6</accession>
<reference evidence="2" key="1">
    <citation type="submission" date="2021-12" db="EMBL/GenBank/DDBJ databases">
        <title>Discovery of the Pendulisporaceae a myxobacterial family with distinct sporulation behavior and unique specialized metabolism.</title>
        <authorList>
            <person name="Garcia R."/>
            <person name="Popoff A."/>
            <person name="Bader C.D."/>
            <person name="Loehr J."/>
            <person name="Walesch S."/>
            <person name="Walt C."/>
            <person name="Boldt J."/>
            <person name="Bunk B."/>
            <person name="Haeckl F.J.F.P.J."/>
            <person name="Gunesch A.P."/>
            <person name="Birkelbach J."/>
            <person name="Nuebel U."/>
            <person name="Pietschmann T."/>
            <person name="Bach T."/>
            <person name="Mueller R."/>
        </authorList>
    </citation>
    <scope>NUCLEOTIDE SEQUENCE</scope>
    <source>
        <strain evidence="2">MSr11367</strain>
    </source>
</reference>
<evidence type="ECO:0000259" key="1">
    <source>
        <dbReference type="Pfam" id="PF06283"/>
    </source>
</evidence>
<evidence type="ECO:0000313" key="3">
    <source>
        <dbReference type="Proteomes" id="UP001374803"/>
    </source>
</evidence>
<sequence>MLLALFVTAAGCGSDGAEDSKATDSAIDVTGGISIELGTPAKLKVLSIGQLQVNGEDEIHAPFVRAAKVWLNQIAPANNLDITYVESPNGITDSVLSKYNMILQLNYVPWGWNRTAQAAFEKYIAEGRGGWVGLHHAGLYGPEVQPEGEPLWTWYGKFVGGINYQNYIASFAEATVRIEDRSHPIFKGVPAQFQVTKDEWYTWDRSPRPNVQVLANVDENSYKPPSDIKMGGDHPVVWSNPKYKAKNVYIFMGHHPNLMENTAYKTLLKNAIVWAGTPKR</sequence>
<protein>
    <submittedName>
        <fullName evidence="2">ThuA domain-containing protein</fullName>
    </submittedName>
</protein>
<name>A0ABZ2L2N6_9BACT</name>
<dbReference type="InterPro" id="IPR029010">
    <property type="entry name" value="ThuA-like"/>
</dbReference>
<gene>
    <name evidence="2" type="ORF">LVJ94_50900</name>
</gene>
<keyword evidence="3" id="KW-1185">Reference proteome</keyword>
<dbReference type="RefSeq" id="WP_394834836.1">
    <property type="nucleotide sequence ID" value="NZ_CP089929.1"/>
</dbReference>
<feature type="domain" description="ThuA-like" evidence="1">
    <location>
        <begin position="59"/>
        <end position="275"/>
    </location>
</feature>
<proteinExistence type="predicted"/>
<dbReference type="Proteomes" id="UP001374803">
    <property type="component" value="Chromosome"/>
</dbReference>
<dbReference type="InterPro" id="IPR029062">
    <property type="entry name" value="Class_I_gatase-like"/>
</dbReference>
<evidence type="ECO:0000313" key="2">
    <source>
        <dbReference type="EMBL" id="WXB05194.1"/>
    </source>
</evidence>
<dbReference type="PANTHER" id="PTHR40469:SF2">
    <property type="entry name" value="GALACTOSE-BINDING DOMAIN-LIKE SUPERFAMILY PROTEIN"/>
    <property type="match status" value="1"/>
</dbReference>
<dbReference type="PANTHER" id="PTHR40469">
    <property type="entry name" value="SECRETED GLYCOSYL HYDROLASE"/>
    <property type="match status" value="1"/>
</dbReference>
<dbReference type="EMBL" id="CP089983">
    <property type="protein sequence ID" value="WXB05194.1"/>
    <property type="molecule type" value="Genomic_DNA"/>
</dbReference>
<dbReference type="SUPFAM" id="SSF52317">
    <property type="entry name" value="Class I glutamine amidotransferase-like"/>
    <property type="match status" value="1"/>
</dbReference>
<organism evidence="2 3">
    <name type="scientific">Pendulispora rubella</name>
    <dbReference type="NCBI Taxonomy" id="2741070"/>
    <lineage>
        <taxon>Bacteria</taxon>
        <taxon>Pseudomonadati</taxon>
        <taxon>Myxococcota</taxon>
        <taxon>Myxococcia</taxon>
        <taxon>Myxococcales</taxon>
        <taxon>Sorangiineae</taxon>
        <taxon>Pendulisporaceae</taxon>
        <taxon>Pendulispora</taxon>
    </lineage>
</organism>
<dbReference type="Pfam" id="PF06283">
    <property type="entry name" value="ThuA"/>
    <property type="match status" value="1"/>
</dbReference>